<dbReference type="Gene3D" id="1.10.260.40">
    <property type="entry name" value="lambda repressor-like DNA-binding domains"/>
    <property type="match status" value="1"/>
</dbReference>
<gene>
    <name evidence="4" type="ORF">BM74_29805</name>
    <name evidence="3" type="ORF">BT246_65810</name>
</gene>
<dbReference type="RefSeq" id="WP_016112095.1">
    <property type="nucleotide sequence ID" value="NZ_CP015352.1"/>
</dbReference>
<name>A0A1B1LGK5_BACTU</name>
<keyword evidence="3" id="KW-0614">Plasmid</keyword>
<feature type="domain" description="HTH cro/C1-type" evidence="2">
    <location>
        <begin position="8"/>
        <end position="68"/>
    </location>
</feature>
<geneLocation type="plasmid" evidence="3 5">
    <name>p142098</name>
</geneLocation>
<proteinExistence type="predicted"/>
<dbReference type="SMART" id="SM00530">
    <property type="entry name" value="HTH_XRE"/>
    <property type="match status" value="1"/>
</dbReference>
<dbReference type="AlphaFoldDB" id="A0A1B1LGK5"/>
<dbReference type="Proteomes" id="UP000092743">
    <property type="component" value="Plasmid p142098"/>
</dbReference>
<dbReference type="InterPro" id="IPR001387">
    <property type="entry name" value="Cro/C1-type_HTH"/>
</dbReference>
<sequence>MPIFNDRLKKLRQQQRWTMKELAEEINKFVDSPFSVSSVSNWENKGSEPPYNILCAIAKAFNVSSDYLIGLSDQETNTNIPSLQLNENTKKEIQSTIKTDQIQQDIQVKVQHIQEQLGVLSPEKKELLDKELIEYLNFFDYKYNMLYKEFLSFTNYIQREIHAP</sequence>
<dbReference type="Proteomes" id="UP000286687">
    <property type="component" value="Unassembled WGS sequence"/>
</dbReference>
<accession>A0A1B1LGK5</accession>
<evidence type="ECO:0000256" key="1">
    <source>
        <dbReference type="ARBA" id="ARBA00023125"/>
    </source>
</evidence>
<dbReference type="EMBL" id="CP015352">
    <property type="protein sequence ID" value="ANS51873.1"/>
    <property type="molecule type" value="Genomic_DNA"/>
</dbReference>
<evidence type="ECO:0000313" key="4">
    <source>
        <dbReference type="EMBL" id="RVU60760.1"/>
    </source>
</evidence>
<evidence type="ECO:0000313" key="5">
    <source>
        <dbReference type="Proteomes" id="UP000092743"/>
    </source>
</evidence>
<reference evidence="4 6" key="2">
    <citation type="submission" date="2018-01" db="EMBL/GenBank/DDBJ databases">
        <title>Complete genome sequence of G25-42.</title>
        <authorList>
            <person name="Zheng Z."/>
            <person name="Sun M."/>
        </authorList>
    </citation>
    <scope>NUCLEOTIDE SEQUENCE [LARGE SCALE GENOMIC DNA]</scope>
    <source>
        <strain evidence="4 6">G25-42</strain>
    </source>
</reference>
<dbReference type="PANTHER" id="PTHR46558">
    <property type="entry name" value="TRACRIPTIONAL REGULATORY PROTEIN-RELATED-RELATED"/>
    <property type="match status" value="1"/>
</dbReference>
<dbReference type="EMBL" id="LDER01000370">
    <property type="protein sequence ID" value="RVU60760.1"/>
    <property type="molecule type" value="Genomic_DNA"/>
</dbReference>
<evidence type="ECO:0000313" key="3">
    <source>
        <dbReference type="EMBL" id="ANS51873.1"/>
    </source>
</evidence>
<dbReference type="SUPFAM" id="SSF47413">
    <property type="entry name" value="lambda repressor-like DNA-binding domains"/>
    <property type="match status" value="1"/>
</dbReference>
<dbReference type="CDD" id="cd00093">
    <property type="entry name" value="HTH_XRE"/>
    <property type="match status" value="1"/>
</dbReference>
<keyword evidence="1" id="KW-0238">DNA-binding</keyword>
<protein>
    <submittedName>
        <fullName evidence="4">XRE family transcriptional regulator</fullName>
    </submittedName>
</protein>
<evidence type="ECO:0000259" key="2">
    <source>
        <dbReference type="PROSITE" id="PS50943"/>
    </source>
</evidence>
<dbReference type="PANTHER" id="PTHR46558:SF11">
    <property type="entry name" value="HTH-TYPE TRANSCRIPTIONAL REGULATOR XRE"/>
    <property type="match status" value="1"/>
</dbReference>
<dbReference type="GO" id="GO:0003677">
    <property type="term" value="F:DNA binding"/>
    <property type="evidence" value="ECO:0007669"/>
    <property type="project" value="UniProtKB-KW"/>
</dbReference>
<dbReference type="InterPro" id="IPR010982">
    <property type="entry name" value="Lambda_DNA-bd_dom_sf"/>
</dbReference>
<dbReference type="Pfam" id="PF01381">
    <property type="entry name" value="HTH_3"/>
    <property type="match status" value="1"/>
</dbReference>
<organism evidence="4 6">
    <name type="scientific">Bacillus thuringiensis</name>
    <dbReference type="NCBI Taxonomy" id="1428"/>
    <lineage>
        <taxon>Bacteria</taxon>
        <taxon>Bacillati</taxon>
        <taxon>Bacillota</taxon>
        <taxon>Bacilli</taxon>
        <taxon>Bacillales</taxon>
        <taxon>Bacillaceae</taxon>
        <taxon>Bacillus</taxon>
        <taxon>Bacillus cereus group</taxon>
    </lineage>
</organism>
<evidence type="ECO:0000313" key="6">
    <source>
        <dbReference type="Proteomes" id="UP000286687"/>
    </source>
</evidence>
<reference evidence="3 5" key="1">
    <citation type="submission" date="2016-04" db="EMBL/GenBank/DDBJ databases">
        <title>High quality genome of the nematocidal Bacillus thuringiensis MYBT18246.</title>
        <authorList>
            <person name="Hollensteiner J."/>
            <person name="Poehlein A."/>
            <person name="Sproeer C."/>
            <person name="Bunk B."/>
            <person name="Rosenstiel P."/>
            <person name="Schulenburg H."/>
            <person name="Liesegang H."/>
        </authorList>
    </citation>
    <scope>NUCLEOTIDE SEQUENCE [LARGE SCALE GENOMIC DNA]</scope>
    <source>
        <strain evidence="3 5">MYBT18246</strain>
        <plasmid evidence="3 5">p142098</plasmid>
    </source>
</reference>
<dbReference type="PROSITE" id="PS50943">
    <property type="entry name" value="HTH_CROC1"/>
    <property type="match status" value="1"/>
</dbReference>